<keyword evidence="4" id="KW-1185">Reference proteome</keyword>
<evidence type="ECO:0000313" key="4">
    <source>
        <dbReference type="Proteomes" id="UP000078561"/>
    </source>
</evidence>
<keyword evidence="2" id="KW-0732">Signal</keyword>
<sequence>MVRSTLTLASLVTVSLLNLVSAGGMIGQVVDATSFCVFLPPPGQMSAPLSDNEWDSQAYCLGTTPKATGANTLPAGFIQSAHYVATDDYVQVTGQIDPAKIGLNPTDEGGQCDIMNDSTNCNRGISQDGCAHVIPGDYSGPMDGSGTTTPSGSASASASASATSAPAALSSSSSLSSSPSSSAPVSSSSSLSVAAPLSSSSVSSASPNKNDPAKPNGSQSGALGQSSITAQSVNQATSMTGRSLVAGGLVGLVGFALVI</sequence>
<dbReference type="Proteomes" id="UP000078561">
    <property type="component" value="Unassembled WGS sequence"/>
</dbReference>
<proteinExistence type="predicted"/>
<dbReference type="OMA" id="GACDIPG"/>
<name>A0A163JVE1_ABSGL</name>
<feature type="chain" id="PRO_5007843485" evidence="2">
    <location>
        <begin position="23"/>
        <end position="259"/>
    </location>
</feature>
<feature type="signal peptide" evidence="2">
    <location>
        <begin position="1"/>
        <end position="22"/>
    </location>
</feature>
<dbReference type="EMBL" id="LT554417">
    <property type="protein sequence ID" value="SAM04996.1"/>
    <property type="molecule type" value="Genomic_DNA"/>
</dbReference>
<gene>
    <name evidence="3" type="primary">ABSGL_10862.1 scaffold 12033</name>
</gene>
<protein>
    <submittedName>
        <fullName evidence="3">Uncharacterized protein</fullName>
    </submittedName>
</protein>
<feature type="region of interest" description="Disordered" evidence="1">
    <location>
        <begin position="169"/>
        <end position="225"/>
    </location>
</feature>
<dbReference type="OrthoDB" id="3044029at2759"/>
<organism evidence="3">
    <name type="scientific">Absidia glauca</name>
    <name type="common">Pin mould</name>
    <dbReference type="NCBI Taxonomy" id="4829"/>
    <lineage>
        <taxon>Eukaryota</taxon>
        <taxon>Fungi</taxon>
        <taxon>Fungi incertae sedis</taxon>
        <taxon>Mucoromycota</taxon>
        <taxon>Mucoromycotina</taxon>
        <taxon>Mucoromycetes</taxon>
        <taxon>Mucorales</taxon>
        <taxon>Cunninghamellaceae</taxon>
        <taxon>Absidia</taxon>
    </lineage>
</organism>
<dbReference type="InParanoid" id="A0A163JVE1"/>
<dbReference type="AlphaFoldDB" id="A0A163JVE1"/>
<accession>A0A163JVE1</accession>
<dbReference type="STRING" id="4829.A0A163JVE1"/>
<evidence type="ECO:0000256" key="1">
    <source>
        <dbReference type="SAM" id="MobiDB-lite"/>
    </source>
</evidence>
<evidence type="ECO:0000256" key="2">
    <source>
        <dbReference type="SAM" id="SignalP"/>
    </source>
</evidence>
<feature type="compositionally biased region" description="Polar residues" evidence="1">
    <location>
        <begin position="216"/>
        <end position="225"/>
    </location>
</feature>
<feature type="compositionally biased region" description="Low complexity" evidence="1">
    <location>
        <begin position="169"/>
        <end position="207"/>
    </location>
</feature>
<reference evidence="3" key="1">
    <citation type="submission" date="2016-04" db="EMBL/GenBank/DDBJ databases">
        <authorList>
            <person name="Evans L.H."/>
            <person name="Alamgir A."/>
            <person name="Owens N."/>
            <person name="Weber N.D."/>
            <person name="Virtaneva K."/>
            <person name="Barbian K."/>
            <person name="Babar A."/>
            <person name="Rosenke K."/>
        </authorList>
    </citation>
    <scope>NUCLEOTIDE SEQUENCE [LARGE SCALE GENOMIC DNA]</scope>
    <source>
        <strain evidence="3">CBS 101.48</strain>
    </source>
</reference>
<evidence type="ECO:0000313" key="3">
    <source>
        <dbReference type="EMBL" id="SAM04996.1"/>
    </source>
</evidence>